<dbReference type="Gene3D" id="2.60.200.20">
    <property type="match status" value="1"/>
</dbReference>
<name>A0AAD7ZCW9_DIPPU</name>
<feature type="compositionally biased region" description="Basic and acidic residues" evidence="9">
    <location>
        <begin position="436"/>
        <end position="446"/>
    </location>
</feature>
<evidence type="ECO:0000256" key="4">
    <source>
        <dbReference type="ARBA" id="ARBA00022777"/>
    </source>
</evidence>
<keyword evidence="2" id="KW-0723">Serine/threonine-protein kinase</keyword>
<dbReference type="InterPro" id="IPR000719">
    <property type="entry name" value="Prot_kinase_dom"/>
</dbReference>
<dbReference type="FunFam" id="1.10.510.10:FF:000571">
    <property type="entry name" value="Maternal embryonic leucine zipper kinase"/>
    <property type="match status" value="1"/>
</dbReference>
<reference evidence="11" key="2">
    <citation type="submission" date="2023-05" db="EMBL/GenBank/DDBJ databases">
        <authorList>
            <person name="Fouks B."/>
        </authorList>
    </citation>
    <scope>NUCLEOTIDE SEQUENCE</scope>
    <source>
        <strain evidence="11">Stay&amp;Tobe</strain>
        <tissue evidence="11">Testes</tissue>
    </source>
</reference>
<protein>
    <recommendedName>
        <fullName evidence="1">non-specific serine/threonine protein kinase</fullName>
        <ecNumber evidence="1">2.7.11.1</ecNumber>
    </recommendedName>
</protein>
<dbReference type="GO" id="GO:0044773">
    <property type="term" value="P:mitotic DNA damage checkpoint signaling"/>
    <property type="evidence" value="ECO:0007669"/>
    <property type="project" value="TreeGrafter"/>
</dbReference>
<dbReference type="Pfam" id="PF00069">
    <property type="entry name" value="Pkinase"/>
    <property type="match status" value="1"/>
</dbReference>
<sequence length="521" mass="59739">LKKEEYTVGKDSGCSYVIKDTQLDRHDYSTIAKKQFKISKKKDGVYLEDIAGTYINNKKVGPGLKVPLNHNDRIAIARMFLKVFIYMEKAHTDLIQLPDDIGNNFHVSYKLGEGGFGEVSLVFEKETGKRFAMKTVKKNPKMMKYVSTEAHILSTIKHPCIIMTKKVVDTFSTLFIVMEMMDGGDLMKRVISKSLTEANIKLIFFQLVQAIQCLHKHNVVHRDIKPENVLLASMSNETLVKVTDFGVSKILTKDTVMDTVVGTRMYIAPEIKDNFTREYTKQVDVWSLGVLLYYCLSTTLPFNGNSGPESYIVTFPRYAWSKISVNATTLIKAMLQVNPFTRINIDKILENSWLKDETMRRQAHNLMWPDKPYFMSQHNKPRFPIPAAKPQLVQANIKNQNGNRQALPNSSEKPPVSPLEKKIPVKKFPLVRNEAKPLQKLEDKPKPYISPYAKQQNVVPSQPRYQSKPEQNRSPIEKRPFSYSKEELKENITHSSSSCHPSFKQRTLVKARLRTLFFAKL</sequence>
<keyword evidence="4" id="KW-0808">Transferase</keyword>
<dbReference type="AlphaFoldDB" id="A0AAD7ZCW9"/>
<feature type="region of interest" description="Disordered" evidence="9">
    <location>
        <begin position="436"/>
        <end position="500"/>
    </location>
</feature>
<dbReference type="GO" id="GO:0005634">
    <property type="term" value="C:nucleus"/>
    <property type="evidence" value="ECO:0007669"/>
    <property type="project" value="TreeGrafter"/>
</dbReference>
<keyword evidence="3 8" id="KW-0547">Nucleotide-binding</keyword>
<feature type="non-terminal residue" evidence="11">
    <location>
        <position position="1"/>
    </location>
</feature>
<evidence type="ECO:0000256" key="8">
    <source>
        <dbReference type="PROSITE-ProRule" id="PRU10141"/>
    </source>
</evidence>
<gene>
    <name evidence="11" type="ORF">L9F63_005406</name>
</gene>
<dbReference type="SMART" id="SM00220">
    <property type="entry name" value="S_TKc"/>
    <property type="match status" value="1"/>
</dbReference>
<dbReference type="SMART" id="SM00240">
    <property type="entry name" value="FHA"/>
    <property type="match status" value="1"/>
</dbReference>
<evidence type="ECO:0000256" key="5">
    <source>
        <dbReference type="ARBA" id="ARBA00022840"/>
    </source>
</evidence>
<keyword evidence="4" id="KW-0418">Kinase</keyword>
<dbReference type="InterPro" id="IPR008271">
    <property type="entry name" value="Ser/Thr_kinase_AS"/>
</dbReference>
<evidence type="ECO:0000313" key="11">
    <source>
        <dbReference type="EMBL" id="KAJ9578374.1"/>
    </source>
</evidence>
<dbReference type="PANTHER" id="PTHR44167:SF24">
    <property type="entry name" value="SERINE_THREONINE-PROTEIN KINASE CHK2"/>
    <property type="match status" value="1"/>
</dbReference>
<evidence type="ECO:0000256" key="6">
    <source>
        <dbReference type="ARBA" id="ARBA00047899"/>
    </source>
</evidence>
<organism evidence="11 12">
    <name type="scientific">Diploptera punctata</name>
    <name type="common">Pacific beetle cockroach</name>
    <dbReference type="NCBI Taxonomy" id="6984"/>
    <lineage>
        <taxon>Eukaryota</taxon>
        <taxon>Metazoa</taxon>
        <taxon>Ecdysozoa</taxon>
        <taxon>Arthropoda</taxon>
        <taxon>Hexapoda</taxon>
        <taxon>Insecta</taxon>
        <taxon>Pterygota</taxon>
        <taxon>Neoptera</taxon>
        <taxon>Polyneoptera</taxon>
        <taxon>Dictyoptera</taxon>
        <taxon>Blattodea</taxon>
        <taxon>Blaberoidea</taxon>
        <taxon>Blaberidae</taxon>
        <taxon>Diplopterinae</taxon>
        <taxon>Diploptera</taxon>
    </lineage>
</organism>
<feature type="compositionally biased region" description="Basic and acidic residues" evidence="9">
    <location>
        <begin position="475"/>
        <end position="492"/>
    </location>
</feature>
<evidence type="ECO:0000256" key="1">
    <source>
        <dbReference type="ARBA" id="ARBA00012513"/>
    </source>
</evidence>
<evidence type="ECO:0000256" key="7">
    <source>
        <dbReference type="ARBA" id="ARBA00048679"/>
    </source>
</evidence>
<proteinExistence type="predicted"/>
<dbReference type="InterPro" id="IPR011009">
    <property type="entry name" value="Kinase-like_dom_sf"/>
</dbReference>
<dbReference type="GO" id="GO:0004674">
    <property type="term" value="F:protein serine/threonine kinase activity"/>
    <property type="evidence" value="ECO:0007669"/>
    <property type="project" value="UniProtKB-KW"/>
</dbReference>
<dbReference type="PROSITE" id="PS00108">
    <property type="entry name" value="PROTEIN_KINASE_ST"/>
    <property type="match status" value="1"/>
</dbReference>
<dbReference type="GO" id="GO:0005737">
    <property type="term" value="C:cytoplasm"/>
    <property type="evidence" value="ECO:0007669"/>
    <property type="project" value="TreeGrafter"/>
</dbReference>
<comment type="catalytic activity">
    <reaction evidence="7">
        <text>L-seryl-[protein] + ATP = O-phospho-L-seryl-[protein] + ADP + H(+)</text>
        <dbReference type="Rhea" id="RHEA:17989"/>
        <dbReference type="Rhea" id="RHEA-COMP:9863"/>
        <dbReference type="Rhea" id="RHEA-COMP:11604"/>
        <dbReference type="ChEBI" id="CHEBI:15378"/>
        <dbReference type="ChEBI" id="CHEBI:29999"/>
        <dbReference type="ChEBI" id="CHEBI:30616"/>
        <dbReference type="ChEBI" id="CHEBI:83421"/>
        <dbReference type="ChEBI" id="CHEBI:456216"/>
        <dbReference type="EC" id="2.7.11.1"/>
    </reaction>
</comment>
<dbReference type="SUPFAM" id="SSF49879">
    <property type="entry name" value="SMAD/FHA domain"/>
    <property type="match status" value="1"/>
</dbReference>
<comment type="catalytic activity">
    <reaction evidence="6">
        <text>L-threonyl-[protein] + ATP = O-phospho-L-threonyl-[protein] + ADP + H(+)</text>
        <dbReference type="Rhea" id="RHEA:46608"/>
        <dbReference type="Rhea" id="RHEA-COMP:11060"/>
        <dbReference type="Rhea" id="RHEA-COMP:11605"/>
        <dbReference type="ChEBI" id="CHEBI:15378"/>
        <dbReference type="ChEBI" id="CHEBI:30013"/>
        <dbReference type="ChEBI" id="CHEBI:30616"/>
        <dbReference type="ChEBI" id="CHEBI:61977"/>
        <dbReference type="ChEBI" id="CHEBI:456216"/>
        <dbReference type="EC" id="2.7.11.1"/>
    </reaction>
</comment>
<feature type="compositionally biased region" description="Polar residues" evidence="9">
    <location>
        <begin position="453"/>
        <end position="474"/>
    </location>
</feature>
<reference evidence="11" key="1">
    <citation type="journal article" date="2023" name="IScience">
        <title>Live-bearing cockroach genome reveals convergent evolutionary mechanisms linked to viviparity in insects and beyond.</title>
        <authorList>
            <person name="Fouks B."/>
            <person name="Harrison M.C."/>
            <person name="Mikhailova A.A."/>
            <person name="Marchal E."/>
            <person name="English S."/>
            <person name="Carruthers M."/>
            <person name="Jennings E.C."/>
            <person name="Chiamaka E.L."/>
            <person name="Frigard R.A."/>
            <person name="Pippel M."/>
            <person name="Attardo G.M."/>
            <person name="Benoit J.B."/>
            <person name="Bornberg-Bauer E."/>
            <person name="Tobe S.S."/>
        </authorList>
    </citation>
    <scope>NUCLEOTIDE SEQUENCE</scope>
    <source>
        <strain evidence="11">Stay&amp;Tobe</strain>
    </source>
</reference>
<evidence type="ECO:0000256" key="9">
    <source>
        <dbReference type="SAM" id="MobiDB-lite"/>
    </source>
</evidence>
<dbReference type="EMBL" id="JASPKZ010008885">
    <property type="protein sequence ID" value="KAJ9578374.1"/>
    <property type="molecule type" value="Genomic_DNA"/>
</dbReference>
<dbReference type="GO" id="GO:0005524">
    <property type="term" value="F:ATP binding"/>
    <property type="evidence" value="ECO:0007669"/>
    <property type="project" value="UniProtKB-UniRule"/>
</dbReference>
<dbReference type="PROSITE" id="PS50011">
    <property type="entry name" value="PROTEIN_KINASE_DOM"/>
    <property type="match status" value="1"/>
</dbReference>
<accession>A0AAD7ZCW9</accession>
<dbReference type="Proteomes" id="UP001233999">
    <property type="component" value="Unassembled WGS sequence"/>
</dbReference>
<feature type="domain" description="Protein kinase" evidence="10">
    <location>
        <begin position="105"/>
        <end position="354"/>
    </location>
</feature>
<evidence type="ECO:0000259" key="10">
    <source>
        <dbReference type="PROSITE" id="PS50011"/>
    </source>
</evidence>
<keyword evidence="5 8" id="KW-0067">ATP-binding</keyword>
<comment type="caution">
    <text evidence="11">The sequence shown here is derived from an EMBL/GenBank/DDBJ whole genome shotgun (WGS) entry which is preliminary data.</text>
</comment>
<dbReference type="EC" id="2.7.11.1" evidence="1"/>
<dbReference type="PANTHER" id="PTHR44167">
    <property type="entry name" value="OVARIAN-SPECIFIC SERINE/THREONINE-PROTEIN KINASE LOK-RELATED"/>
    <property type="match status" value="1"/>
</dbReference>
<dbReference type="SUPFAM" id="SSF56112">
    <property type="entry name" value="Protein kinase-like (PK-like)"/>
    <property type="match status" value="1"/>
</dbReference>
<dbReference type="InterPro" id="IPR000253">
    <property type="entry name" value="FHA_dom"/>
</dbReference>
<dbReference type="InterPro" id="IPR017441">
    <property type="entry name" value="Protein_kinase_ATP_BS"/>
</dbReference>
<keyword evidence="12" id="KW-1185">Reference proteome</keyword>
<evidence type="ECO:0000256" key="2">
    <source>
        <dbReference type="ARBA" id="ARBA00022527"/>
    </source>
</evidence>
<evidence type="ECO:0000313" key="12">
    <source>
        <dbReference type="Proteomes" id="UP001233999"/>
    </source>
</evidence>
<feature type="non-terminal residue" evidence="11">
    <location>
        <position position="521"/>
    </location>
</feature>
<dbReference type="Pfam" id="PF00498">
    <property type="entry name" value="FHA"/>
    <property type="match status" value="1"/>
</dbReference>
<dbReference type="PROSITE" id="PS00107">
    <property type="entry name" value="PROTEIN_KINASE_ATP"/>
    <property type="match status" value="1"/>
</dbReference>
<feature type="binding site" evidence="8">
    <location>
        <position position="138"/>
    </location>
    <ligand>
        <name>ATP</name>
        <dbReference type="ChEBI" id="CHEBI:30616"/>
    </ligand>
</feature>
<dbReference type="InterPro" id="IPR008984">
    <property type="entry name" value="SMAD_FHA_dom_sf"/>
</dbReference>
<dbReference type="Gene3D" id="1.10.510.10">
    <property type="entry name" value="Transferase(Phosphotransferase) domain 1"/>
    <property type="match status" value="1"/>
</dbReference>
<evidence type="ECO:0000256" key="3">
    <source>
        <dbReference type="ARBA" id="ARBA00022741"/>
    </source>
</evidence>